<evidence type="ECO:0000313" key="3">
    <source>
        <dbReference type="Proteomes" id="UP000018144"/>
    </source>
</evidence>
<dbReference type="OrthoDB" id="5357579at2759"/>
<proteinExistence type="predicted"/>
<dbReference type="SMART" id="SM00256">
    <property type="entry name" value="FBOX"/>
    <property type="match status" value="1"/>
</dbReference>
<evidence type="ECO:0000259" key="1">
    <source>
        <dbReference type="PROSITE" id="PS50181"/>
    </source>
</evidence>
<name>U4LM29_PYROM</name>
<dbReference type="PROSITE" id="PS50181">
    <property type="entry name" value="FBOX"/>
    <property type="match status" value="1"/>
</dbReference>
<dbReference type="Gene3D" id="1.20.1280.50">
    <property type="match status" value="1"/>
</dbReference>
<dbReference type="Proteomes" id="UP000018144">
    <property type="component" value="Unassembled WGS sequence"/>
</dbReference>
<dbReference type="InterPro" id="IPR036047">
    <property type="entry name" value="F-box-like_dom_sf"/>
</dbReference>
<dbReference type="InterPro" id="IPR001810">
    <property type="entry name" value="F-box_dom"/>
</dbReference>
<dbReference type="EMBL" id="HF935441">
    <property type="protein sequence ID" value="CCX30390.1"/>
    <property type="molecule type" value="Genomic_DNA"/>
</dbReference>
<evidence type="ECO:0000313" key="2">
    <source>
        <dbReference type="EMBL" id="CCX30390.1"/>
    </source>
</evidence>
<keyword evidence="3" id="KW-1185">Reference proteome</keyword>
<feature type="domain" description="F-box" evidence="1">
    <location>
        <begin position="1"/>
        <end position="43"/>
    </location>
</feature>
<dbReference type="SUPFAM" id="SSF81383">
    <property type="entry name" value="F-box domain"/>
    <property type="match status" value="1"/>
</dbReference>
<protein>
    <recommendedName>
        <fullName evidence="1">F-box domain-containing protein</fullName>
    </recommendedName>
</protein>
<dbReference type="Pfam" id="PF00646">
    <property type="entry name" value="F-box"/>
    <property type="match status" value="1"/>
</dbReference>
<organism evidence="2 3">
    <name type="scientific">Pyronema omphalodes (strain CBS 100304)</name>
    <name type="common">Pyronema confluens</name>
    <dbReference type="NCBI Taxonomy" id="1076935"/>
    <lineage>
        <taxon>Eukaryota</taxon>
        <taxon>Fungi</taxon>
        <taxon>Dikarya</taxon>
        <taxon>Ascomycota</taxon>
        <taxon>Pezizomycotina</taxon>
        <taxon>Pezizomycetes</taxon>
        <taxon>Pezizales</taxon>
        <taxon>Pyronemataceae</taxon>
        <taxon>Pyronema</taxon>
    </lineage>
</organism>
<gene>
    <name evidence="2" type="ORF">PCON_08589</name>
</gene>
<sequence>MEIPYFLLSDIFEHLPVESLLLCRRVCSLWQSIILSSQRFRRQLFLQPPEPNTKFLRAPVKVHPIFLNLKSDWAVVDVPITISHTGTLLSSCPIKHQYATEPALTTFLVVMPGHHVEINRDDGIRVEDVALGVKKLFVDLAGESKSALSEEHCPATLNGFRQANRMRKECLNRKFIALFRYDGEEEEVGSVGDNGLLLAE</sequence>
<dbReference type="AlphaFoldDB" id="U4LM29"/>
<accession>U4LM29</accession>
<reference evidence="2 3" key="1">
    <citation type="journal article" date="2013" name="PLoS Genet.">
        <title>The genome and development-dependent transcriptomes of Pyronema confluens: a window into fungal evolution.</title>
        <authorList>
            <person name="Traeger S."/>
            <person name="Altegoer F."/>
            <person name="Freitag M."/>
            <person name="Gabaldon T."/>
            <person name="Kempken F."/>
            <person name="Kumar A."/>
            <person name="Marcet-Houben M."/>
            <person name="Poggeler S."/>
            <person name="Stajich J.E."/>
            <person name="Nowrousian M."/>
        </authorList>
    </citation>
    <scope>NUCLEOTIDE SEQUENCE [LARGE SCALE GENOMIC DNA]</scope>
    <source>
        <strain evidence="3">CBS 100304</strain>
        <tissue evidence="2">Vegetative mycelium</tissue>
    </source>
</reference>